<dbReference type="Pfam" id="PF00504">
    <property type="entry name" value="Chloroa_b-bind"/>
    <property type="match status" value="1"/>
</dbReference>
<evidence type="ECO:0000256" key="7">
    <source>
        <dbReference type="PIRSR" id="PIRSR601344-1"/>
    </source>
</evidence>
<dbReference type="PANTHER" id="PTHR21649">
    <property type="entry name" value="CHLOROPHYLL A/B BINDING PROTEIN"/>
    <property type="match status" value="1"/>
</dbReference>
<dbReference type="Gene3D" id="3.80.10.10">
    <property type="entry name" value="Ribonuclease Inhibitor"/>
    <property type="match status" value="1"/>
</dbReference>
<organism evidence="10 11">
    <name type="scientific">Chlorella ohadii</name>
    <dbReference type="NCBI Taxonomy" id="2649997"/>
    <lineage>
        <taxon>Eukaryota</taxon>
        <taxon>Viridiplantae</taxon>
        <taxon>Chlorophyta</taxon>
        <taxon>core chlorophytes</taxon>
        <taxon>Trebouxiophyceae</taxon>
        <taxon>Chlorellales</taxon>
        <taxon>Chlorellaceae</taxon>
        <taxon>Chlorella clade</taxon>
        <taxon>Chlorella</taxon>
    </lineage>
</organism>
<feature type="binding site" evidence="7">
    <location>
        <position position="193"/>
    </location>
    <ligand>
        <name>chlorophyll a</name>
        <dbReference type="ChEBI" id="CHEBI:58416"/>
        <label>1</label>
    </ligand>
</feature>
<dbReference type="EMBL" id="JADXDR010000108">
    <property type="protein sequence ID" value="KAI7839074.1"/>
    <property type="molecule type" value="Genomic_DNA"/>
</dbReference>
<protein>
    <recommendedName>
        <fullName evidence="8">Chlorophyll a-b binding protein, chloroplastic</fullName>
    </recommendedName>
</protein>
<dbReference type="InterPro" id="IPR022796">
    <property type="entry name" value="Chloroa_b-bind"/>
</dbReference>
<dbReference type="InterPro" id="IPR032675">
    <property type="entry name" value="LRR_dom_sf"/>
</dbReference>
<comment type="caution">
    <text evidence="10">The sequence shown here is derived from an EMBL/GenBank/DDBJ whole genome shotgun (WGS) entry which is preliminary data.</text>
</comment>
<evidence type="ECO:0000256" key="4">
    <source>
        <dbReference type="ARBA" id="ARBA00022531"/>
    </source>
</evidence>
<keyword evidence="8" id="KW-0603">Photosystem I</keyword>
<keyword evidence="3 8" id="KW-0150">Chloroplast</keyword>
<keyword evidence="6 8" id="KW-0157">Chromophore</keyword>
<sequence>MQAALTQRFTAVRGTARAARTSVRVQAAARPTWYPGATPPKYLDGTMLGDYGFDPLRLGSKDKDVLKYYREGELTNGRWAMAAVAGILFTDLVGLGPWWEAGAKVESSFDLKTLIIIEVVTFAILEGFRVKAYEKTGETGLGPFAPFDPLNMRSDETRLKELKNGRLAMLAFLGFSSQAAVQGKGPIECLQAHLADPGHNNIFTSSVGNEALAAVLVLSITPCLIEAKNRLQGTDEEEFRPLPCSLSHIFALSLGLHQVALRAAADQERLLALRRHDPRRVLPLVSRGFAQAAADADILWRRVQINLLTLSAESVPRFVRWLHAHAPAMRSLVLYGRALPTVAAALANNVDCLTAAVQRAAGLEQLDLPRALATPLLARLQPELLPRLRAVGADLALSHSSSSSSSSSAQGGAAPSCRQRRRSRDSGGMSEVEQATVNLLSLPALAELHIQSAMEAQLLGGLPCIQSRLRRLHFADVRDVPRGSLVAPLARLSALRSLRLSQRDGFHLPGPLTALCQLTALHAAVRYQDDPLVVSGHLKALSSLQALWLQHAAFEQPAALAALPHLRTLGLVGSAGQYAAVLTGLGAAPGPLPLEQLHLEAHASAVAEVPPEAWEALAALATCPRLRRLELPYNRLAALPEGAFLEGLQVLDLSNNSLMPGVPPALASCSQLSALRLDQQETAAPGDTAADVKVLSALADLQFVVTSAGHYSASHMQAGLRSAAEAGHLERLRAALPPSVHLTNSPSEWERSVGRLQALFEVNLRQERIRA</sequence>
<keyword evidence="5 8" id="KW-0934">Plastid</keyword>
<evidence type="ECO:0000256" key="8">
    <source>
        <dbReference type="RuleBase" id="RU363080"/>
    </source>
</evidence>
<feature type="binding site" description="axial binding residue" evidence="7">
    <location>
        <position position="78"/>
    </location>
    <ligand>
        <name>chlorophyll b</name>
        <dbReference type="ChEBI" id="CHEBI:61721"/>
        <label>1</label>
    </ligand>
    <ligandPart>
        <name>Mg</name>
        <dbReference type="ChEBI" id="CHEBI:25107"/>
    </ligandPart>
</feature>
<evidence type="ECO:0000256" key="9">
    <source>
        <dbReference type="SAM" id="MobiDB-lite"/>
    </source>
</evidence>
<dbReference type="GO" id="GO:0009522">
    <property type="term" value="C:photosystem I"/>
    <property type="evidence" value="ECO:0007669"/>
    <property type="project" value="UniProtKB-KW"/>
</dbReference>
<dbReference type="GO" id="GO:0016168">
    <property type="term" value="F:chlorophyll binding"/>
    <property type="evidence" value="ECO:0007669"/>
    <property type="project" value="UniProtKB-KW"/>
</dbReference>
<evidence type="ECO:0000256" key="1">
    <source>
        <dbReference type="ARBA" id="ARBA00004430"/>
    </source>
</evidence>
<gene>
    <name evidence="10" type="ORF">COHA_007216</name>
</gene>
<dbReference type="Gene3D" id="1.10.3460.10">
    <property type="entry name" value="Chlorophyll a/b binding protein domain"/>
    <property type="match status" value="1"/>
</dbReference>
<dbReference type="GO" id="GO:0009535">
    <property type="term" value="C:chloroplast thylakoid membrane"/>
    <property type="evidence" value="ECO:0007669"/>
    <property type="project" value="UniProtKB-SubCell"/>
</dbReference>
<comment type="function">
    <text evidence="8">The light-harvesting complex (LHC) functions as a light receptor, it captures and delivers excitation energy to photosystems with which it is closely associated.</text>
</comment>
<dbReference type="InterPro" id="IPR001611">
    <property type="entry name" value="Leu-rich_rpt"/>
</dbReference>
<dbReference type="Proteomes" id="UP001205105">
    <property type="component" value="Unassembled WGS sequence"/>
</dbReference>
<feature type="binding site" evidence="7">
    <location>
        <position position="161"/>
    </location>
    <ligand>
        <name>chlorophyll a</name>
        <dbReference type="ChEBI" id="CHEBI:58416"/>
        <label>1</label>
    </ligand>
</feature>
<feature type="region of interest" description="Disordered" evidence="9">
    <location>
        <begin position="399"/>
        <end position="430"/>
    </location>
</feature>
<comment type="similarity">
    <text evidence="8">Belongs to the light-harvesting chlorophyll a/b-binding (LHC) protein family.</text>
</comment>
<feature type="binding site" evidence="7">
    <location>
        <position position="160"/>
    </location>
    <ligand>
        <name>chlorophyll b</name>
        <dbReference type="ChEBI" id="CHEBI:61721"/>
        <label>3</label>
    </ligand>
</feature>
<evidence type="ECO:0000256" key="5">
    <source>
        <dbReference type="ARBA" id="ARBA00022640"/>
    </source>
</evidence>
<feature type="compositionally biased region" description="Low complexity" evidence="9">
    <location>
        <begin position="399"/>
        <end position="408"/>
    </location>
</feature>
<keyword evidence="2 7" id="KW-0148">Chlorophyll</keyword>
<evidence type="ECO:0000256" key="3">
    <source>
        <dbReference type="ARBA" id="ARBA00022528"/>
    </source>
</evidence>
<dbReference type="AlphaFoldDB" id="A0AAD5H059"/>
<dbReference type="SUPFAM" id="SSF103511">
    <property type="entry name" value="Chlorophyll a-b binding protein"/>
    <property type="match status" value="1"/>
</dbReference>
<feature type="binding site" evidence="7">
    <location>
        <position position="166"/>
    </location>
    <ligand>
        <name>chlorophyll a</name>
        <dbReference type="ChEBI" id="CHEBI:58416"/>
        <label>1</label>
    </ligand>
</feature>
<dbReference type="GO" id="GO:0009765">
    <property type="term" value="P:photosynthesis, light harvesting"/>
    <property type="evidence" value="ECO:0007669"/>
    <property type="project" value="InterPro"/>
</dbReference>
<dbReference type="Pfam" id="PF13855">
    <property type="entry name" value="LRR_8"/>
    <property type="match status" value="1"/>
</dbReference>
<feature type="binding site" evidence="7">
    <location>
        <position position="164"/>
    </location>
    <ligand>
        <name>chlorophyll a</name>
        <dbReference type="ChEBI" id="CHEBI:58416"/>
        <label>1</label>
    </ligand>
</feature>
<dbReference type="GO" id="GO:0005930">
    <property type="term" value="C:axoneme"/>
    <property type="evidence" value="ECO:0007669"/>
    <property type="project" value="UniProtKB-SubCell"/>
</dbReference>
<accession>A0AAD5H059</accession>
<proteinExistence type="inferred from homology"/>
<reference evidence="10" key="1">
    <citation type="submission" date="2020-11" db="EMBL/GenBank/DDBJ databases">
        <title>Chlorella ohadii genome sequencing and assembly.</title>
        <authorList>
            <person name="Murik O."/>
            <person name="Treves H."/>
            <person name="Kedem I."/>
            <person name="Shotland Y."/>
            <person name="Kaplan A."/>
        </authorList>
    </citation>
    <scope>NUCLEOTIDE SEQUENCE</scope>
    <source>
        <strain evidence="10">1</strain>
    </source>
</reference>
<evidence type="ECO:0000256" key="2">
    <source>
        <dbReference type="ARBA" id="ARBA00022494"/>
    </source>
</evidence>
<keyword evidence="8" id="KW-0604">Photosystem II</keyword>
<keyword evidence="8" id="KW-0793">Thylakoid</keyword>
<keyword evidence="11" id="KW-1185">Reference proteome</keyword>
<feature type="binding site" description="axial binding residue" evidence="7">
    <location>
        <position position="141"/>
    </location>
    <ligand>
        <name>chlorophyll b</name>
        <dbReference type="ChEBI" id="CHEBI:61721"/>
        <label>1</label>
    </ligand>
    <ligandPart>
        <name>Mg</name>
        <dbReference type="ChEBI" id="CHEBI:25107"/>
    </ligandPart>
</feature>
<evidence type="ECO:0000256" key="6">
    <source>
        <dbReference type="ARBA" id="ARBA00022991"/>
    </source>
</evidence>
<dbReference type="SUPFAM" id="SSF52058">
    <property type="entry name" value="L domain-like"/>
    <property type="match status" value="1"/>
</dbReference>
<dbReference type="GO" id="GO:0009523">
    <property type="term" value="C:photosystem II"/>
    <property type="evidence" value="ECO:0007669"/>
    <property type="project" value="UniProtKB-KW"/>
</dbReference>
<comment type="subcellular location">
    <subcellularLocation>
        <location evidence="1">Cytoplasm</location>
        <location evidence="1">Cytoskeleton</location>
        <location evidence="1">Cilium axoneme</location>
    </subcellularLocation>
    <subcellularLocation>
        <location evidence="8">Plastid</location>
        <location evidence="8">Chloroplast thylakoid membrane</location>
    </subcellularLocation>
</comment>
<feature type="binding site" evidence="7">
    <location>
        <position position="178"/>
    </location>
    <ligand>
        <name>chlorophyll a</name>
        <dbReference type="ChEBI" id="CHEBI:58416"/>
        <label>1</label>
    </ligand>
</feature>
<dbReference type="InterPro" id="IPR001344">
    <property type="entry name" value="Chloro_AB-bd_pln"/>
</dbReference>
<evidence type="ECO:0000313" key="10">
    <source>
        <dbReference type="EMBL" id="KAI7839074.1"/>
    </source>
</evidence>
<feature type="binding site" evidence="7">
    <location>
        <position position="73"/>
    </location>
    <ligand>
        <name>chlorophyll a</name>
        <dbReference type="ChEBI" id="CHEBI:58416"/>
        <label>1</label>
    </ligand>
</feature>
<keyword evidence="4 8" id="KW-0602">Photosynthesis</keyword>
<evidence type="ECO:0000313" key="11">
    <source>
        <dbReference type="Proteomes" id="UP001205105"/>
    </source>
</evidence>
<name>A0AAD5H059_9CHLO</name>